<evidence type="ECO:0000313" key="2">
    <source>
        <dbReference type="Proteomes" id="UP000492821"/>
    </source>
</evidence>
<feature type="compositionally biased region" description="Polar residues" evidence="1">
    <location>
        <begin position="1"/>
        <end position="13"/>
    </location>
</feature>
<protein>
    <submittedName>
        <fullName evidence="3">Uncharacterized protein</fullName>
    </submittedName>
</protein>
<sequence>MLPSGSLRNQNTWGYRRLSRRVHRPAAGAIGRQDQGADRGGAPQQDPRSDPTANHRREQLRRLRRSQRERTSQPV</sequence>
<evidence type="ECO:0000256" key="1">
    <source>
        <dbReference type="SAM" id="MobiDB-lite"/>
    </source>
</evidence>
<keyword evidence="2" id="KW-1185">Reference proteome</keyword>
<name>A0A7E4ZRY4_PANRE</name>
<reference evidence="3" key="2">
    <citation type="submission" date="2020-10" db="UniProtKB">
        <authorList>
            <consortium name="WormBaseParasite"/>
        </authorList>
    </citation>
    <scope>IDENTIFICATION</scope>
</reference>
<dbReference type="Proteomes" id="UP000492821">
    <property type="component" value="Unassembled WGS sequence"/>
</dbReference>
<accession>A0A7E4ZRY4</accession>
<feature type="compositionally biased region" description="Basic and acidic residues" evidence="1">
    <location>
        <begin position="47"/>
        <end position="75"/>
    </location>
</feature>
<reference evidence="2" key="1">
    <citation type="journal article" date="2013" name="Genetics">
        <title>The draft genome and transcriptome of Panagrellus redivivus are shaped by the harsh demands of a free-living lifestyle.</title>
        <authorList>
            <person name="Srinivasan J."/>
            <person name="Dillman A.R."/>
            <person name="Macchietto M.G."/>
            <person name="Heikkinen L."/>
            <person name="Lakso M."/>
            <person name="Fracchia K.M."/>
            <person name="Antoshechkin I."/>
            <person name="Mortazavi A."/>
            <person name="Wong G."/>
            <person name="Sternberg P.W."/>
        </authorList>
    </citation>
    <scope>NUCLEOTIDE SEQUENCE [LARGE SCALE GENOMIC DNA]</scope>
    <source>
        <strain evidence="2">MT8872</strain>
    </source>
</reference>
<organism evidence="2 3">
    <name type="scientific">Panagrellus redivivus</name>
    <name type="common">Microworm</name>
    <dbReference type="NCBI Taxonomy" id="6233"/>
    <lineage>
        <taxon>Eukaryota</taxon>
        <taxon>Metazoa</taxon>
        <taxon>Ecdysozoa</taxon>
        <taxon>Nematoda</taxon>
        <taxon>Chromadorea</taxon>
        <taxon>Rhabditida</taxon>
        <taxon>Tylenchina</taxon>
        <taxon>Panagrolaimomorpha</taxon>
        <taxon>Panagrolaimoidea</taxon>
        <taxon>Panagrolaimidae</taxon>
        <taxon>Panagrellus</taxon>
    </lineage>
</organism>
<feature type="region of interest" description="Disordered" evidence="1">
    <location>
        <begin position="1"/>
        <end position="75"/>
    </location>
</feature>
<dbReference type="WBParaSite" id="Pan_g13588.t1">
    <property type="protein sequence ID" value="Pan_g13588.t1"/>
    <property type="gene ID" value="Pan_g13588"/>
</dbReference>
<evidence type="ECO:0000313" key="3">
    <source>
        <dbReference type="WBParaSite" id="Pan_g13588.t1"/>
    </source>
</evidence>
<proteinExistence type="predicted"/>
<dbReference type="AlphaFoldDB" id="A0A7E4ZRY4"/>